<gene>
    <name evidence="1" type="ORF">IAD18_04385</name>
</gene>
<name>A0A9D1IMP1_9BACT</name>
<evidence type="ECO:0000313" key="2">
    <source>
        <dbReference type="Proteomes" id="UP000824076"/>
    </source>
</evidence>
<reference evidence="1" key="1">
    <citation type="submission" date="2020-10" db="EMBL/GenBank/DDBJ databases">
        <authorList>
            <person name="Gilroy R."/>
        </authorList>
    </citation>
    <scope>NUCLEOTIDE SEQUENCE</scope>
    <source>
        <strain evidence="1">17073</strain>
    </source>
</reference>
<comment type="caution">
    <text evidence="1">The sequence shown here is derived from an EMBL/GenBank/DDBJ whole genome shotgun (WGS) entry which is preliminary data.</text>
</comment>
<dbReference type="EMBL" id="DVMS01000126">
    <property type="protein sequence ID" value="HIU38887.1"/>
    <property type="molecule type" value="Genomic_DNA"/>
</dbReference>
<accession>A0A9D1IMP1</accession>
<sequence>MDGDTLKKLKKDVDGLETYEYIANNIGKCDDIMPELVDNIIKVDRNGQFLVSTARYLNAIDKAKYAESISRLIEASIEKDRDRKYMPSLLASIWGEDYEARAEELSAQDDNFRRIYKRVYPKGF</sequence>
<evidence type="ECO:0000313" key="1">
    <source>
        <dbReference type="EMBL" id="HIU38887.1"/>
    </source>
</evidence>
<reference evidence="1" key="2">
    <citation type="journal article" date="2021" name="PeerJ">
        <title>Extensive microbial diversity within the chicken gut microbiome revealed by metagenomics and culture.</title>
        <authorList>
            <person name="Gilroy R."/>
            <person name="Ravi A."/>
            <person name="Getino M."/>
            <person name="Pursley I."/>
            <person name="Horton D.L."/>
            <person name="Alikhan N.F."/>
            <person name="Baker D."/>
            <person name="Gharbi K."/>
            <person name="Hall N."/>
            <person name="Watson M."/>
            <person name="Adriaenssens E.M."/>
            <person name="Foster-Nyarko E."/>
            <person name="Jarju S."/>
            <person name="Secka A."/>
            <person name="Antonio M."/>
            <person name="Oren A."/>
            <person name="Chaudhuri R.R."/>
            <person name="La Ragione R."/>
            <person name="Hildebrand F."/>
            <person name="Pallen M.J."/>
        </authorList>
    </citation>
    <scope>NUCLEOTIDE SEQUENCE</scope>
    <source>
        <strain evidence="1">17073</strain>
    </source>
</reference>
<dbReference type="AlphaFoldDB" id="A0A9D1IMP1"/>
<protein>
    <submittedName>
        <fullName evidence="1">Uncharacterized protein</fullName>
    </submittedName>
</protein>
<organism evidence="1 2">
    <name type="scientific">Candidatus Limisoma intestinavium</name>
    <dbReference type="NCBI Taxonomy" id="2840856"/>
    <lineage>
        <taxon>Bacteria</taxon>
        <taxon>Pseudomonadati</taxon>
        <taxon>Bacteroidota</taxon>
        <taxon>Bacteroidia</taxon>
        <taxon>Bacteroidales</taxon>
        <taxon>Candidatus Limisoma</taxon>
    </lineage>
</organism>
<proteinExistence type="predicted"/>
<dbReference type="Proteomes" id="UP000824076">
    <property type="component" value="Unassembled WGS sequence"/>
</dbReference>